<dbReference type="GO" id="GO:0005737">
    <property type="term" value="C:cytoplasm"/>
    <property type="evidence" value="ECO:0007669"/>
    <property type="project" value="TreeGrafter"/>
</dbReference>
<evidence type="ECO:0000313" key="7">
    <source>
        <dbReference type="EMBL" id="KKP61398.1"/>
    </source>
</evidence>
<dbReference type="Pfam" id="PF01979">
    <property type="entry name" value="Amidohydro_1"/>
    <property type="match status" value="1"/>
</dbReference>
<gene>
    <name evidence="7" type="ORF">UR56_C0014G0031</name>
</gene>
<evidence type="ECO:0000256" key="3">
    <source>
        <dbReference type="ARBA" id="ARBA00010286"/>
    </source>
</evidence>
<dbReference type="SUPFAM" id="SSF51338">
    <property type="entry name" value="Composite domain of metallo-dependent hydrolases"/>
    <property type="match status" value="1"/>
</dbReference>
<protein>
    <recommendedName>
        <fullName evidence="6">Amidohydrolase-related domain-containing protein</fullName>
    </recommendedName>
</protein>
<dbReference type="STRING" id="1618484.UR56_C0014G0031"/>
<proteinExistence type="inferred from homology"/>
<dbReference type="SUPFAM" id="SSF51556">
    <property type="entry name" value="Metallo-dependent hydrolases"/>
    <property type="match status" value="1"/>
</dbReference>
<sequence>MIKLPGLIDVHVHLRDPGQTEKEDFFTGTSAAIAGGFTTVLDMPNNKIPITSIKSLKEKQKIAREKTVCDIGFYAGSLGISLEELMKMEPYVFGLKLYLNKTTGNFIIDEKKLIKIFVAWKGKKPILVHAESDMIENVIKLAKKMNKKIHICHVSTKFELKTVIKAKRHGLVVTCGVTPHHLFLSWNDTNKLGPFGMMKPKIEKGYKEFLWENLNWIDVIESDHAPHTIEEKNHPPAGGNPPFGVPGLETTLPLLLTAVSENKLSINRLIELCFENPKRIFNIKTNNNTWVEVDEKKEYIIDNKKLLTKCGWSPFNGWKVKGRVKRVFIRGIKVFEDGKLLVKSGFGEVIKPIW</sequence>
<dbReference type="EMBL" id="LBPR01000014">
    <property type="protein sequence ID" value="KKP61398.1"/>
    <property type="molecule type" value="Genomic_DNA"/>
</dbReference>
<evidence type="ECO:0000256" key="2">
    <source>
        <dbReference type="ARBA" id="ARBA00002368"/>
    </source>
</evidence>
<reference evidence="7 8" key="1">
    <citation type="journal article" date="2015" name="Nature">
        <title>rRNA introns, odd ribosomes, and small enigmatic genomes across a large radiation of phyla.</title>
        <authorList>
            <person name="Brown C.T."/>
            <person name="Hug L.A."/>
            <person name="Thomas B.C."/>
            <person name="Sharon I."/>
            <person name="Castelle C.J."/>
            <person name="Singh A."/>
            <person name="Wilkins M.J."/>
            <person name="Williams K.H."/>
            <person name="Banfield J.F."/>
        </authorList>
    </citation>
    <scope>NUCLEOTIDE SEQUENCE [LARGE SCALE GENOMIC DNA]</scope>
</reference>
<dbReference type="PANTHER" id="PTHR43668">
    <property type="entry name" value="ALLANTOINASE"/>
    <property type="match status" value="1"/>
</dbReference>
<comment type="function">
    <text evidence="2">Catalyzes the reversible cyclization of carbamoyl aspartate to dihydroorotate.</text>
</comment>
<dbReference type="InterPro" id="IPR050138">
    <property type="entry name" value="DHOase/Allantoinase_Hydrolase"/>
</dbReference>
<dbReference type="PROSITE" id="PS00482">
    <property type="entry name" value="DIHYDROOROTASE_1"/>
    <property type="match status" value="1"/>
</dbReference>
<dbReference type="PATRIC" id="fig|1618484.3.peg.543"/>
<dbReference type="GO" id="GO:0004038">
    <property type="term" value="F:allantoinase activity"/>
    <property type="evidence" value="ECO:0007669"/>
    <property type="project" value="TreeGrafter"/>
</dbReference>
<dbReference type="Proteomes" id="UP000034004">
    <property type="component" value="Unassembled WGS sequence"/>
</dbReference>
<comment type="caution">
    <text evidence="7">The sequence shown here is derived from an EMBL/GenBank/DDBJ whole genome shotgun (WGS) entry which is preliminary data.</text>
</comment>
<evidence type="ECO:0000259" key="6">
    <source>
        <dbReference type="Pfam" id="PF01979"/>
    </source>
</evidence>
<dbReference type="GO" id="GO:0006145">
    <property type="term" value="P:purine nucleobase catabolic process"/>
    <property type="evidence" value="ECO:0007669"/>
    <property type="project" value="TreeGrafter"/>
</dbReference>
<evidence type="ECO:0000313" key="8">
    <source>
        <dbReference type="Proteomes" id="UP000034004"/>
    </source>
</evidence>
<comment type="similarity">
    <text evidence="3">Belongs to the metallo-dependent hydrolases superfamily. DHOase family. Class I DHOase subfamily.</text>
</comment>
<name>A0A0G0AW08_9BACT</name>
<evidence type="ECO:0000256" key="4">
    <source>
        <dbReference type="ARBA" id="ARBA00022723"/>
    </source>
</evidence>
<keyword evidence="4" id="KW-0479">Metal-binding</keyword>
<dbReference type="InterPro" id="IPR011059">
    <property type="entry name" value="Metal-dep_hydrolase_composite"/>
</dbReference>
<dbReference type="InterPro" id="IPR006680">
    <property type="entry name" value="Amidohydro-rel"/>
</dbReference>
<dbReference type="PANTHER" id="PTHR43668:SF2">
    <property type="entry name" value="ALLANTOINASE"/>
    <property type="match status" value="1"/>
</dbReference>
<evidence type="ECO:0000256" key="1">
    <source>
        <dbReference type="ARBA" id="ARBA00001947"/>
    </source>
</evidence>
<keyword evidence="5" id="KW-0378">Hydrolase</keyword>
<dbReference type="Gene3D" id="3.20.20.140">
    <property type="entry name" value="Metal-dependent hydrolases"/>
    <property type="match status" value="1"/>
</dbReference>
<dbReference type="InterPro" id="IPR032466">
    <property type="entry name" value="Metal_Hydrolase"/>
</dbReference>
<comment type="cofactor">
    <cofactor evidence="1">
        <name>Zn(2+)</name>
        <dbReference type="ChEBI" id="CHEBI:29105"/>
    </cofactor>
</comment>
<accession>A0A0G0AW08</accession>
<organism evidence="7 8">
    <name type="scientific">Candidatus Roizmanbacteria bacterium GW2011_GWC2_34_23</name>
    <dbReference type="NCBI Taxonomy" id="1618484"/>
    <lineage>
        <taxon>Bacteria</taxon>
        <taxon>Candidatus Roizmaniibacteriota</taxon>
    </lineage>
</organism>
<feature type="domain" description="Amidohydrolase-related" evidence="6">
    <location>
        <begin position="3"/>
        <end position="167"/>
    </location>
</feature>
<dbReference type="FunFam" id="3.20.20.140:FF:000036">
    <property type="entry name" value="Carbamoyl-phosphate synthase large chain"/>
    <property type="match status" value="1"/>
</dbReference>
<dbReference type="GO" id="GO:0046872">
    <property type="term" value="F:metal ion binding"/>
    <property type="evidence" value="ECO:0007669"/>
    <property type="project" value="UniProtKB-KW"/>
</dbReference>
<dbReference type="InterPro" id="IPR002195">
    <property type="entry name" value="Dihydroorotase_CS"/>
</dbReference>
<dbReference type="AlphaFoldDB" id="A0A0G0AW08"/>
<evidence type="ECO:0000256" key="5">
    <source>
        <dbReference type="ARBA" id="ARBA00022801"/>
    </source>
</evidence>